<dbReference type="Proteomes" id="UP000261875">
    <property type="component" value="Plasmid p5D_Fsymbiotica-1"/>
</dbReference>
<evidence type="ECO:0000313" key="1">
    <source>
        <dbReference type="EMBL" id="AWK15464.1"/>
    </source>
</evidence>
<evidence type="ECO:0000313" key="2">
    <source>
        <dbReference type="Proteomes" id="UP000261875"/>
    </source>
</evidence>
<dbReference type="KEGG" id="fsm:CCS41_13555"/>
<evidence type="ECO:0008006" key="3">
    <source>
        <dbReference type="Google" id="ProtNLM"/>
    </source>
</evidence>
<dbReference type="Pfam" id="PF07042">
    <property type="entry name" value="TrfA"/>
    <property type="match status" value="1"/>
</dbReference>
<dbReference type="OrthoDB" id="8481003at2"/>
<sequence>MTKSLQERIDALVAKGVAISQQRSQSLASEQQNKIQDAVVLHFPPACSENTRATPNSLLRGALFGLVSKGNRRFEDNVLKATISGITVKFTGKQLDQADLDVWLECIHRCKKYGFGKPVHFSAHGFLKSIGRNTGKSDHEWLKASLLRLKVCNLELGDDRFFYDGNLLDEKYRDEHTGEHVIALNQKIAVLCASKLWTGLLLEQRTKLKGKPLAQWLHGFYSTHDKPFSYKVDTLMKLCGSENSELRKFKYKLKKSLSDLSIATGWQCSIDENDLVQLKKKEF</sequence>
<keyword evidence="1" id="KW-0614">Plasmid</keyword>
<dbReference type="InterPro" id="IPR010751">
    <property type="entry name" value="TrfA"/>
</dbReference>
<gene>
    <name evidence="1" type="ORF">CCS41_13555</name>
</gene>
<dbReference type="AlphaFoldDB" id="A0A2U8IAW6"/>
<dbReference type="EMBL" id="CP021660">
    <property type="protein sequence ID" value="AWK15464.1"/>
    <property type="molecule type" value="Genomic_DNA"/>
</dbReference>
<keyword evidence="2" id="KW-1185">Reference proteome</keyword>
<protein>
    <recommendedName>
        <fullName evidence="3">Replication protein</fullName>
    </recommendedName>
</protein>
<organism evidence="1 2">
    <name type="scientific">Candidatus Fukatsuia symbiotica</name>
    <dbReference type="NCBI Taxonomy" id="1878942"/>
    <lineage>
        <taxon>Bacteria</taxon>
        <taxon>Pseudomonadati</taxon>
        <taxon>Pseudomonadota</taxon>
        <taxon>Gammaproteobacteria</taxon>
        <taxon>Enterobacterales</taxon>
        <taxon>Yersiniaceae</taxon>
        <taxon>Candidatus Fukatsuia</taxon>
    </lineage>
</organism>
<reference evidence="1 2" key="1">
    <citation type="submission" date="2017-05" db="EMBL/GenBank/DDBJ databases">
        <title>Genome sequence of Candidatus Fukatsuia symbiotica and Candidatus Hamiltonella defensa from Acyrthosiphon pisum strain 5D.</title>
        <authorList>
            <person name="Patel V.A."/>
            <person name="Chevignon G."/>
            <person name="Russell J.A."/>
            <person name="Oliver K.M."/>
        </authorList>
    </citation>
    <scope>NUCLEOTIDE SEQUENCE [LARGE SCALE GENOMIC DNA]</scope>
    <source>
        <strain evidence="1 2">5D</strain>
        <plasmid evidence="2">p5d_fsymbiotica-1</plasmid>
    </source>
</reference>
<accession>A0A2U8IAW6</accession>
<dbReference type="RefSeq" id="WP_119797778.1">
    <property type="nucleotide sequence ID" value="NZ_CP021660.1"/>
</dbReference>
<name>A0A2U8IAW6_9GAMM</name>
<proteinExistence type="predicted"/>
<geneLocation type="plasmid" evidence="2">
    <name>p5d_fsymbiotica-1</name>
</geneLocation>